<feature type="non-terminal residue" evidence="1">
    <location>
        <position position="161"/>
    </location>
</feature>
<name>A0A0X3PAR1_SCHSO</name>
<reference evidence="1" key="1">
    <citation type="submission" date="2016-01" db="EMBL/GenBank/DDBJ databases">
        <title>Reference transcriptome for the parasite Schistocephalus solidus: insights into the molecular evolution of parasitism.</title>
        <authorList>
            <person name="Hebert F.O."/>
            <person name="Grambauer S."/>
            <person name="Barber I."/>
            <person name="Landry C.R."/>
            <person name="Aubin-Horth N."/>
        </authorList>
    </citation>
    <scope>NUCLEOTIDE SEQUENCE</scope>
</reference>
<dbReference type="EMBL" id="GEEE01016208">
    <property type="protein sequence ID" value="JAP47017.1"/>
    <property type="molecule type" value="Transcribed_RNA"/>
</dbReference>
<dbReference type="AlphaFoldDB" id="A0A0X3PAR1"/>
<accession>A0A0X3PAR1</accession>
<gene>
    <name evidence="1" type="ORF">TR106311</name>
</gene>
<organism evidence="1">
    <name type="scientific">Schistocephalus solidus</name>
    <name type="common">Tapeworm</name>
    <dbReference type="NCBI Taxonomy" id="70667"/>
    <lineage>
        <taxon>Eukaryota</taxon>
        <taxon>Metazoa</taxon>
        <taxon>Spiralia</taxon>
        <taxon>Lophotrochozoa</taxon>
        <taxon>Platyhelminthes</taxon>
        <taxon>Cestoda</taxon>
        <taxon>Eucestoda</taxon>
        <taxon>Diphyllobothriidea</taxon>
        <taxon>Diphyllobothriidae</taxon>
        <taxon>Schistocephalus</taxon>
    </lineage>
</organism>
<sequence length="161" mass="16600">MKYKWCFRRHLRTKNVHASHYSSCLTSSSTAAATSSFSSFCSGVSADAVGSWKAASFGFSSESARDPPALFKSSPALDFCSFSTSEASVAVAETLAEASAVVAEVSATTAVEASAMSVPTLITASGVFLSCSIISSGSEVAASSFEGFSPLGSRLRDSRFG</sequence>
<protein>
    <submittedName>
        <fullName evidence="1">Uncharacterized protein</fullName>
    </submittedName>
</protein>
<proteinExistence type="predicted"/>
<evidence type="ECO:0000313" key="1">
    <source>
        <dbReference type="EMBL" id="JAP47017.1"/>
    </source>
</evidence>